<feature type="region of interest" description="Disordered" evidence="1">
    <location>
        <begin position="1"/>
        <end position="31"/>
    </location>
</feature>
<dbReference type="Pfam" id="PF08240">
    <property type="entry name" value="ADH_N"/>
    <property type="match status" value="1"/>
</dbReference>
<dbReference type="SUPFAM" id="SSF51735">
    <property type="entry name" value="NAD(P)-binding Rossmann-fold domains"/>
    <property type="match status" value="1"/>
</dbReference>
<dbReference type="RefSeq" id="XP_070920181.1">
    <property type="nucleotide sequence ID" value="XM_071064080.1"/>
</dbReference>
<dbReference type="EMBL" id="BAAFSV010000005">
    <property type="protein sequence ID" value="GAB1318450.1"/>
    <property type="molecule type" value="Genomic_DNA"/>
</dbReference>
<dbReference type="PANTHER" id="PTHR11695">
    <property type="entry name" value="ALCOHOL DEHYDROGENASE RELATED"/>
    <property type="match status" value="1"/>
</dbReference>
<dbReference type="Proteomes" id="UP001628179">
    <property type="component" value="Unassembled WGS sequence"/>
</dbReference>
<dbReference type="SMART" id="SM00829">
    <property type="entry name" value="PKS_ER"/>
    <property type="match status" value="1"/>
</dbReference>
<evidence type="ECO:0000256" key="1">
    <source>
        <dbReference type="SAM" id="MobiDB-lite"/>
    </source>
</evidence>
<evidence type="ECO:0000313" key="4">
    <source>
        <dbReference type="Proteomes" id="UP001628179"/>
    </source>
</evidence>
<dbReference type="CDD" id="cd05289">
    <property type="entry name" value="MDR_like_2"/>
    <property type="match status" value="1"/>
</dbReference>
<dbReference type="Gene3D" id="3.40.50.720">
    <property type="entry name" value="NAD(P)-binding Rossmann-like Domain"/>
    <property type="match status" value="1"/>
</dbReference>
<dbReference type="InterPro" id="IPR011032">
    <property type="entry name" value="GroES-like_sf"/>
</dbReference>
<sequence>MKAVQVLGPSTSPKLTLNPSHPHPSPPAEHPDAVLIRVHSASVTAPEVTWPELYETQARIPGHDISGTVAALPAGYAGRLAVGQAVYGMLRADAPQGGQADYVHATRPEAELARKPAALTHAQASALPIPALTAWEMLGAQRAGPLPRGARLLITGASGAVGLMLVQLAKRVVPDARVVALASGEKLAALRALGADELVDYTVPDWEEGLRRGVDAVLDTAGGEVLRKSWTAVKDDGVVVTVADPPPEWALNKGVVPAEFEGRPKLRYVYFVVTPDREVLEKVADLIDEGAVKPLPVVEFPVDRALEAWELAGQRNRRGKAVINFVAT</sequence>
<reference evidence="3 4" key="1">
    <citation type="submission" date="2024-09" db="EMBL/GenBank/DDBJ databases">
        <title>Itraconazole resistance in Madurella fahalii resulting from another homologue of gene encoding cytochrome P450 14-alpha sterol demethylase (CYP51).</title>
        <authorList>
            <person name="Yoshioka I."/>
            <person name="Fahal A.H."/>
            <person name="Kaneko S."/>
            <person name="Yaguchi T."/>
        </authorList>
    </citation>
    <scope>NUCLEOTIDE SEQUENCE [LARGE SCALE GENOMIC DNA]</scope>
    <source>
        <strain evidence="3 4">IFM 68171</strain>
    </source>
</reference>
<feature type="compositionally biased region" description="Polar residues" evidence="1">
    <location>
        <begin position="8"/>
        <end position="18"/>
    </location>
</feature>
<dbReference type="InterPro" id="IPR050700">
    <property type="entry name" value="YIM1/Zinc_Alcohol_DH_Fams"/>
</dbReference>
<evidence type="ECO:0000259" key="2">
    <source>
        <dbReference type="SMART" id="SM00829"/>
    </source>
</evidence>
<gene>
    <name evidence="3" type="ORF">MFIFM68171_08660</name>
</gene>
<dbReference type="Gene3D" id="3.90.180.10">
    <property type="entry name" value="Medium-chain alcohol dehydrogenases, catalytic domain"/>
    <property type="match status" value="1"/>
</dbReference>
<dbReference type="InterPro" id="IPR020843">
    <property type="entry name" value="ER"/>
</dbReference>
<protein>
    <submittedName>
        <fullName evidence="3">Reticulon-4-interacting protein 1, mitochondrial</fullName>
    </submittedName>
</protein>
<keyword evidence="4" id="KW-1185">Reference proteome</keyword>
<proteinExistence type="predicted"/>
<dbReference type="SUPFAM" id="SSF50129">
    <property type="entry name" value="GroES-like"/>
    <property type="match status" value="1"/>
</dbReference>
<dbReference type="GeneID" id="98179403"/>
<name>A0ABQ0GLN3_9PEZI</name>
<accession>A0ABQ0GLN3</accession>
<dbReference type="Pfam" id="PF13602">
    <property type="entry name" value="ADH_zinc_N_2"/>
    <property type="match status" value="1"/>
</dbReference>
<evidence type="ECO:0000313" key="3">
    <source>
        <dbReference type="EMBL" id="GAB1318450.1"/>
    </source>
</evidence>
<dbReference type="InterPro" id="IPR036291">
    <property type="entry name" value="NAD(P)-bd_dom_sf"/>
</dbReference>
<organism evidence="3 4">
    <name type="scientific">Madurella fahalii</name>
    <dbReference type="NCBI Taxonomy" id="1157608"/>
    <lineage>
        <taxon>Eukaryota</taxon>
        <taxon>Fungi</taxon>
        <taxon>Dikarya</taxon>
        <taxon>Ascomycota</taxon>
        <taxon>Pezizomycotina</taxon>
        <taxon>Sordariomycetes</taxon>
        <taxon>Sordariomycetidae</taxon>
        <taxon>Sordariales</taxon>
        <taxon>Sordariales incertae sedis</taxon>
        <taxon>Madurella</taxon>
    </lineage>
</organism>
<dbReference type="InterPro" id="IPR013154">
    <property type="entry name" value="ADH-like_N"/>
</dbReference>
<dbReference type="PANTHER" id="PTHR11695:SF294">
    <property type="entry name" value="RETICULON-4-INTERACTING PROTEIN 1, MITOCHONDRIAL"/>
    <property type="match status" value="1"/>
</dbReference>
<feature type="domain" description="Enoyl reductase (ER)" evidence="2">
    <location>
        <begin position="10"/>
        <end position="323"/>
    </location>
</feature>
<comment type="caution">
    <text evidence="3">The sequence shown here is derived from an EMBL/GenBank/DDBJ whole genome shotgun (WGS) entry which is preliminary data.</text>
</comment>